<dbReference type="OrthoDB" id="946953at2"/>
<proteinExistence type="predicted"/>
<keyword evidence="2" id="KW-0732">Signal</keyword>
<evidence type="ECO:0000313" key="3">
    <source>
        <dbReference type="EMBL" id="AYB33964.1"/>
    </source>
</evidence>
<evidence type="ECO:0008006" key="5">
    <source>
        <dbReference type="Google" id="ProtNLM"/>
    </source>
</evidence>
<sequence>MKLPIALLLTVLVTVSSHAQYKNDSTEYVVKIRNYRDMRTIGTILTVVGTGLFVSGLVTMADNLWDDQRFENGLVMYVVGAVSLGAGIPLWIVGVHQHKKYSEKLKALSLNFNASTSYQGLTIRYRF</sequence>
<protein>
    <recommendedName>
        <fullName evidence="5">DUF4199 domain-containing protein</fullName>
    </recommendedName>
</protein>
<feature type="chain" id="PRO_5017241860" description="DUF4199 domain-containing protein" evidence="2">
    <location>
        <begin position="20"/>
        <end position="127"/>
    </location>
</feature>
<feature type="signal peptide" evidence="2">
    <location>
        <begin position="1"/>
        <end position="19"/>
    </location>
</feature>
<dbReference type="KEGG" id="chk:D4L85_26790"/>
<gene>
    <name evidence="3" type="ORF">D4L85_26790</name>
</gene>
<feature type="transmembrane region" description="Helical" evidence="1">
    <location>
        <begin position="74"/>
        <end position="94"/>
    </location>
</feature>
<accession>A0A385SSV1</accession>
<evidence type="ECO:0000256" key="1">
    <source>
        <dbReference type="SAM" id="Phobius"/>
    </source>
</evidence>
<name>A0A385SSV1_9BACT</name>
<keyword evidence="1" id="KW-0812">Transmembrane</keyword>
<keyword evidence="1" id="KW-1133">Transmembrane helix</keyword>
<reference evidence="4" key="1">
    <citation type="submission" date="2018-09" db="EMBL/GenBank/DDBJ databases">
        <title>Chryseolinea sp. KIS68-18 isolated from soil.</title>
        <authorList>
            <person name="Weon H.-Y."/>
            <person name="Kwon S.-W."/>
            <person name="Lee S.A."/>
        </authorList>
    </citation>
    <scope>NUCLEOTIDE SEQUENCE [LARGE SCALE GENOMIC DNA]</scope>
    <source>
        <strain evidence="4">KIS68-18</strain>
    </source>
</reference>
<keyword evidence="1" id="KW-0472">Membrane</keyword>
<organism evidence="3 4">
    <name type="scientific">Chryseolinea soli</name>
    <dbReference type="NCBI Taxonomy" id="2321403"/>
    <lineage>
        <taxon>Bacteria</taxon>
        <taxon>Pseudomonadati</taxon>
        <taxon>Bacteroidota</taxon>
        <taxon>Cytophagia</taxon>
        <taxon>Cytophagales</taxon>
        <taxon>Fulvivirgaceae</taxon>
        <taxon>Chryseolinea</taxon>
    </lineage>
</organism>
<dbReference type="EMBL" id="CP032382">
    <property type="protein sequence ID" value="AYB33964.1"/>
    <property type="molecule type" value="Genomic_DNA"/>
</dbReference>
<dbReference type="RefSeq" id="WP_119757190.1">
    <property type="nucleotide sequence ID" value="NZ_CP032382.1"/>
</dbReference>
<keyword evidence="4" id="KW-1185">Reference proteome</keyword>
<evidence type="ECO:0000256" key="2">
    <source>
        <dbReference type="SAM" id="SignalP"/>
    </source>
</evidence>
<dbReference type="Proteomes" id="UP000266183">
    <property type="component" value="Chromosome"/>
</dbReference>
<feature type="transmembrane region" description="Helical" evidence="1">
    <location>
        <begin position="43"/>
        <end position="62"/>
    </location>
</feature>
<evidence type="ECO:0000313" key="4">
    <source>
        <dbReference type="Proteomes" id="UP000266183"/>
    </source>
</evidence>
<dbReference type="AlphaFoldDB" id="A0A385SSV1"/>